<keyword evidence="2" id="KW-0175">Coiled coil</keyword>
<feature type="domain" description="YknX-like beta-barrel" evidence="5">
    <location>
        <begin position="201"/>
        <end position="275"/>
    </location>
</feature>
<dbReference type="Gene3D" id="1.10.287.470">
    <property type="entry name" value="Helix hairpin bin"/>
    <property type="match status" value="1"/>
</dbReference>
<dbReference type="EMBL" id="LJUO01000166">
    <property type="protein sequence ID" value="KPK68470.1"/>
    <property type="molecule type" value="Genomic_DNA"/>
</dbReference>
<dbReference type="SUPFAM" id="SSF111369">
    <property type="entry name" value="HlyD-like secretion proteins"/>
    <property type="match status" value="1"/>
</dbReference>
<dbReference type="InterPro" id="IPR058625">
    <property type="entry name" value="MdtA-like_BSH"/>
</dbReference>
<dbReference type="Gene3D" id="6.20.50.140">
    <property type="match status" value="1"/>
</dbReference>
<dbReference type="PANTHER" id="PTHR30469">
    <property type="entry name" value="MULTIDRUG RESISTANCE PROTEIN MDTA"/>
    <property type="match status" value="1"/>
</dbReference>
<feature type="transmembrane region" description="Helical" evidence="3">
    <location>
        <begin position="7"/>
        <end position="26"/>
    </location>
</feature>
<dbReference type="Pfam" id="PF25917">
    <property type="entry name" value="BSH_RND"/>
    <property type="match status" value="1"/>
</dbReference>
<comment type="similarity">
    <text evidence="1">Belongs to the membrane fusion protein (MFP) (TC 8.A.1) family.</text>
</comment>
<comment type="caution">
    <text evidence="6">The sequence shown here is derived from an EMBL/GenBank/DDBJ whole genome shotgun (WGS) entry which is preliminary data.</text>
</comment>
<dbReference type="Gene3D" id="2.40.50.100">
    <property type="match status" value="1"/>
</dbReference>
<evidence type="ECO:0000256" key="2">
    <source>
        <dbReference type="SAM" id="Coils"/>
    </source>
</evidence>
<evidence type="ECO:0000259" key="4">
    <source>
        <dbReference type="Pfam" id="PF25917"/>
    </source>
</evidence>
<dbReference type="GO" id="GO:1990281">
    <property type="term" value="C:efflux pump complex"/>
    <property type="evidence" value="ECO:0007669"/>
    <property type="project" value="TreeGrafter"/>
</dbReference>
<dbReference type="Pfam" id="PF25990">
    <property type="entry name" value="Beta-barrel_YknX"/>
    <property type="match status" value="1"/>
</dbReference>
<protein>
    <submittedName>
        <fullName evidence="6">Uncharacterized protein</fullName>
    </submittedName>
</protein>
<dbReference type="NCBIfam" id="TIGR01730">
    <property type="entry name" value="RND_mfp"/>
    <property type="match status" value="1"/>
</dbReference>
<dbReference type="PANTHER" id="PTHR30469:SF33">
    <property type="entry name" value="SLR1207 PROTEIN"/>
    <property type="match status" value="1"/>
</dbReference>
<sequence>MRMKKKFWIIIAVIIVIIILVVGNLLQRKKGQEVEVAIVKTGSIQSEVTASGILRAQAQVDISAETIARIERIHHREGDNVGKGDLLIELNDVDARASMNLAKAQLAQAEQEFTRARKLFEKELISQESFEQYTLNYETAKAQYDRARDAYRKTRIYAPIAGKVMIINVEEGETAVMGTMNYQGTVLMTIADMSQMTAVVRVDETDIPDVELGQDAEVIADALPDSTFPGTVTKIGLMPIYSELGTDNVTDFEVEIELAEFSPLLRPGMNVKTDITTHNKDSVIVIPIQAAGKREIEEEDTTAETVFVVHGDEAHLTKIVMGVSSDTETEIIAGVAEGDTIIIGPYRVLSKLKDKDKVTFKVEEDSLSQSFRLRNLPNTRNGAGQRRS</sequence>
<keyword evidence="3" id="KW-0472">Membrane</keyword>
<dbReference type="GO" id="GO:0015562">
    <property type="term" value="F:efflux transmembrane transporter activity"/>
    <property type="evidence" value="ECO:0007669"/>
    <property type="project" value="TreeGrafter"/>
</dbReference>
<evidence type="ECO:0000313" key="7">
    <source>
        <dbReference type="Proteomes" id="UP000051096"/>
    </source>
</evidence>
<dbReference type="AlphaFoldDB" id="A0A0S8G6H4"/>
<evidence type="ECO:0000256" key="1">
    <source>
        <dbReference type="ARBA" id="ARBA00009477"/>
    </source>
</evidence>
<dbReference type="InterPro" id="IPR006143">
    <property type="entry name" value="RND_pump_MFP"/>
</dbReference>
<evidence type="ECO:0000256" key="3">
    <source>
        <dbReference type="SAM" id="Phobius"/>
    </source>
</evidence>
<proteinExistence type="inferred from homology"/>
<evidence type="ECO:0000259" key="5">
    <source>
        <dbReference type="Pfam" id="PF25990"/>
    </source>
</evidence>
<keyword evidence="3" id="KW-1133">Transmembrane helix</keyword>
<dbReference type="InterPro" id="IPR058636">
    <property type="entry name" value="Beta-barrel_YknX"/>
</dbReference>
<reference evidence="6 7" key="1">
    <citation type="journal article" date="2015" name="Microbiome">
        <title>Genomic resolution of linkages in carbon, nitrogen, and sulfur cycling among widespread estuary sediment bacteria.</title>
        <authorList>
            <person name="Baker B.J."/>
            <person name="Lazar C.S."/>
            <person name="Teske A.P."/>
            <person name="Dick G.J."/>
        </authorList>
    </citation>
    <scope>NUCLEOTIDE SEQUENCE [LARGE SCALE GENOMIC DNA]</scope>
    <source>
        <strain evidence="6">SM23_60</strain>
    </source>
</reference>
<feature type="domain" description="Multidrug resistance protein MdtA-like barrel-sandwich hybrid" evidence="4">
    <location>
        <begin position="59"/>
        <end position="180"/>
    </location>
</feature>
<keyword evidence="3" id="KW-0812">Transmembrane</keyword>
<evidence type="ECO:0000313" key="6">
    <source>
        <dbReference type="EMBL" id="KPK68470.1"/>
    </source>
</evidence>
<accession>A0A0S8G6H4</accession>
<dbReference type="Gene3D" id="2.40.30.170">
    <property type="match status" value="1"/>
</dbReference>
<feature type="coiled-coil region" evidence="2">
    <location>
        <begin position="99"/>
        <end position="150"/>
    </location>
</feature>
<organism evidence="6 7">
    <name type="scientific">candidate division WOR_3 bacterium SM23_60</name>
    <dbReference type="NCBI Taxonomy" id="1703780"/>
    <lineage>
        <taxon>Bacteria</taxon>
        <taxon>Bacteria division WOR-3</taxon>
    </lineage>
</organism>
<name>A0A0S8G6H4_UNCW3</name>
<dbReference type="Proteomes" id="UP000051096">
    <property type="component" value="Unassembled WGS sequence"/>
</dbReference>
<gene>
    <name evidence="6" type="ORF">AMJ87_11880</name>
</gene>